<evidence type="ECO:0000259" key="3">
    <source>
        <dbReference type="PROSITE" id="PS50914"/>
    </source>
</evidence>
<evidence type="ECO:0000313" key="4">
    <source>
        <dbReference type="EMBL" id="SFV79227.1"/>
    </source>
</evidence>
<dbReference type="InterPro" id="IPR007055">
    <property type="entry name" value="BON_dom"/>
</dbReference>
<dbReference type="EMBL" id="FPHS01000142">
    <property type="protein sequence ID" value="SFV79227.1"/>
    <property type="molecule type" value="Genomic_DNA"/>
</dbReference>
<evidence type="ECO:0000313" key="5">
    <source>
        <dbReference type="EMBL" id="SFV81365.1"/>
    </source>
</evidence>
<feature type="coiled-coil region" evidence="2">
    <location>
        <begin position="209"/>
        <end position="238"/>
    </location>
</feature>
<dbReference type="InterPro" id="IPR014004">
    <property type="entry name" value="Transpt-assoc_nodulatn_dom_bac"/>
</dbReference>
<dbReference type="InterPro" id="IPR051686">
    <property type="entry name" value="Lipoprotein_DolP"/>
</dbReference>
<dbReference type="Pfam" id="PF04972">
    <property type="entry name" value="BON"/>
    <property type="match status" value="2"/>
</dbReference>
<sequence>MKKTLLLSILILNSILLSGCIVSTASTVSTVVSVTNERRTTGEIIDDKTIGLRLFAWSTEDQKLDDAHVNFMSFDRIVLVTGEAPSTDSRNYIVKQIPMADPKVKQVINEIVIGPNSGYLSRIKDAAITTQVEALFFNQEVFHPTHVKTMTENQVVYLMGKVTKREADRAAKSAAKAKGVKKVVKLFDYLKTRPAAEIKRDRQREIDAQKLAELQKQQAELDAKKAELKRQLRALGGNTEGTSF</sequence>
<feature type="domain" description="BON" evidence="3">
    <location>
        <begin position="124"/>
        <end position="194"/>
    </location>
</feature>
<organism evidence="4">
    <name type="scientific">hydrothermal vent metagenome</name>
    <dbReference type="NCBI Taxonomy" id="652676"/>
    <lineage>
        <taxon>unclassified sequences</taxon>
        <taxon>metagenomes</taxon>
        <taxon>ecological metagenomes</taxon>
    </lineage>
</organism>
<dbReference type="AlphaFoldDB" id="A0A1W1DDI1"/>
<keyword evidence="1" id="KW-0732">Signal</keyword>
<gene>
    <name evidence="4" type="ORF">MNB_SUP05-11-675</name>
    <name evidence="5" type="ORF">MNB_SUP05-12-1341</name>
    <name evidence="6" type="ORF">MNB_SUP05-7-150</name>
</gene>
<evidence type="ECO:0000256" key="1">
    <source>
        <dbReference type="ARBA" id="ARBA00022729"/>
    </source>
</evidence>
<keyword evidence="2" id="KW-0175">Coiled coil</keyword>
<reference evidence="4" key="1">
    <citation type="submission" date="2016-10" db="EMBL/GenBank/DDBJ databases">
        <authorList>
            <person name="de Groot N.N."/>
        </authorList>
    </citation>
    <scope>NUCLEOTIDE SEQUENCE</scope>
</reference>
<evidence type="ECO:0000256" key="2">
    <source>
        <dbReference type="SAM" id="Coils"/>
    </source>
</evidence>
<dbReference type="SMART" id="SM00749">
    <property type="entry name" value="BON"/>
    <property type="match status" value="1"/>
</dbReference>
<dbReference type="PANTHER" id="PTHR34606">
    <property type="entry name" value="BON DOMAIN-CONTAINING PROTEIN"/>
    <property type="match status" value="1"/>
</dbReference>
<dbReference type="PROSITE" id="PS51257">
    <property type="entry name" value="PROKAR_LIPOPROTEIN"/>
    <property type="match status" value="1"/>
</dbReference>
<dbReference type="PROSITE" id="PS50914">
    <property type="entry name" value="BON"/>
    <property type="match status" value="1"/>
</dbReference>
<dbReference type="EMBL" id="FPHW01000137">
    <property type="protein sequence ID" value="SFV84483.1"/>
    <property type="molecule type" value="Genomic_DNA"/>
</dbReference>
<accession>A0A1W1DDI1</accession>
<dbReference type="EMBL" id="FPHT01000169">
    <property type="protein sequence ID" value="SFV81365.1"/>
    <property type="molecule type" value="Genomic_DNA"/>
</dbReference>
<evidence type="ECO:0000313" key="6">
    <source>
        <dbReference type="EMBL" id="SFV84483.1"/>
    </source>
</evidence>
<name>A0A1W1DDI1_9ZZZZ</name>
<dbReference type="PANTHER" id="PTHR34606:SF4">
    <property type="entry name" value="OUTER MEMBRANE LIPOPROTEIN DOLP"/>
    <property type="match status" value="1"/>
</dbReference>
<protein>
    <submittedName>
        <fullName evidence="4">21 kDa hemolysin</fullName>
    </submittedName>
</protein>
<proteinExistence type="predicted"/>